<evidence type="ECO:0000256" key="3">
    <source>
        <dbReference type="ARBA" id="ARBA00022737"/>
    </source>
</evidence>
<dbReference type="AlphaFoldDB" id="A0A086J7U2"/>
<reference evidence="8 9" key="1">
    <citation type="submission" date="2014-03" db="EMBL/GenBank/DDBJ databases">
        <authorList>
            <person name="Sibley D."/>
            <person name="Venepally P."/>
            <person name="Karamycheva S."/>
            <person name="Hadjithomas M."/>
            <person name="Khan A."/>
            <person name="Brunk B."/>
            <person name="Roos D."/>
            <person name="Caler E."/>
            <person name="Lorenzi H."/>
        </authorList>
    </citation>
    <scope>NUCLEOTIDE SEQUENCE [LARGE SCALE GENOMIC DNA]</scope>
    <source>
        <strain evidence="9">p89</strain>
    </source>
</reference>
<evidence type="ECO:0000256" key="7">
    <source>
        <dbReference type="ARBA" id="ARBA00023273"/>
    </source>
</evidence>
<evidence type="ECO:0000256" key="1">
    <source>
        <dbReference type="ARBA" id="ARBA00004138"/>
    </source>
</evidence>
<dbReference type="GO" id="GO:0005879">
    <property type="term" value="C:axonemal microtubule"/>
    <property type="evidence" value="ECO:0007669"/>
    <property type="project" value="TreeGrafter"/>
</dbReference>
<evidence type="ECO:0000256" key="4">
    <source>
        <dbReference type="ARBA" id="ARBA00022794"/>
    </source>
</evidence>
<organism evidence="8 9">
    <name type="scientific">Toxoplasma gondii p89</name>
    <dbReference type="NCBI Taxonomy" id="943119"/>
    <lineage>
        <taxon>Eukaryota</taxon>
        <taxon>Sar</taxon>
        <taxon>Alveolata</taxon>
        <taxon>Apicomplexa</taxon>
        <taxon>Conoidasida</taxon>
        <taxon>Coccidia</taxon>
        <taxon>Eucoccidiorida</taxon>
        <taxon>Eimeriorina</taxon>
        <taxon>Sarcocystidae</taxon>
        <taxon>Toxoplasma</taxon>
    </lineage>
</organism>
<proteinExistence type="inferred from homology"/>
<keyword evidence="3" id="KW-0677">Repeat</keyword>
<dbReference type="InterPro" id="IPR019734">
    <property type="entry name" value="TPR_rpt"/>
</dbReference>
<evidence type="ECO:0000313" key="9">
    <source>
        <dbReference type="Proteomes" id="UP000028828"/>
    </source>
</evidence>
<comment type="caution">
    <text evidence="8">The sequence shown here is derived from an EMBL/GenBank/DDBJ whole genome shotgun (WGS) entry which is preliminary data.</text>
</comment>
<protein>
    <submittedName>
        <fullName evidence="8">Tetratricopeptide repeat-containing protein</fullName>
    </submittedName>
</protein>
<sequence>MSWNAQGRFIASPSAVAPGGDSSGIRVTDAIYRLIRDEQYGSAIRILSRQLSLTPGNRALLSLLGYSSYQTKNFEMAADIYKELSQRFPDNVTYQVNLAQSLLNLGALEEADAFCSALSKASGPNAYRAAMLMALLKYQAGDWEGLEYCLSSNELDDHLAATLRGGRFWKEKMFDLALEAFQRIMKTNGFEPQMAYNIALCHYEQRQFVSCLQYIGEIAKMAMEKHPDMNNGSSGKPGKENSKIWFGKTSSFMKKSALVEAFNLRRAIDFLVGKVDEAAGKLELIPLRLPDTFDKVTIHNQALFQSEHNAGATLDKLRSLVENPPCLPEVLVNLAEKQNMLEKYLLNDEIAFLEALIISKNSPDVALERLQALAEQHLATLRRIKKSLQVLMAQANIHVEQRNYKMVEGLLQHSSDICELDSTWKMNMAHVLFLQQKYADAIWYYEQSLEGNEDCLHTVKSVVLANLCTAYVHEHQNAKAKAILDRLKEEEATQIKNAEAFERTDCATPFHSCIVKLAIGTLYCAEKSADFGLQMVVEALNPLSDKLRLDTWYYAKRCLLDLSNRLASRSCFVADDTIVTVLKFLQDVDAHARRYTSGRVFSAVKVGYDCHTDLILSVAADRCYLRRRPTTRDSV</sequence>
<dbReference type="PANTHER" id="PTHR20931:SF0">
    <property type="entry name" value="TETRATRICOPEPTIDE REPEAT PROTEIN 30"/>
    <property type="match status" value="1"/>
</dbReference>
<evidence type="ECO:0000256" key="2">
    <source>
        <dbReference type="ARBA" id="ARBA00009522"/>
    </source>
</evidence>
<dbReference type="InterPro" id="IPR039941">
    <property type="entry name" value="TT30"/>
</dbReference>
<dbReference type="GO" id="GO:0120170">
    <property type="term" value="F:intraciliary transport particle B binding"/>
    <property type="evidence" value="ECO:0007669"/>
    <property type="project" value="TreeGrafter"/>
</dbReference>
<gene>
    <name evidence="8" type="ORF">TGP89_283500</name>
</gene>
<dbReference type="Pfam" id="PF14559">
    <property type="entry name" value="TPR_19"/>
    <property type="match status" value="1"/>
</dbReference>
<keyword evidence="4" id="KW-0970">Cilium biogenesis/degradation</keyword>
<dbReference type="GO" id="GO:0030992">
    <property type="term" value="C:intraciliary transport particle B"/>
    <property type="evidence" value="ECO:0007669"/>
    <property type="project" value="TreeGrafter"/>
</dbReference>
<comment type="subcellular location">
    <subcellularLocation>
        <location evidence="1">Cell projection</location>
        <location evidence="1">Cilium</location>
    </subcellularLocation>
</comment>
<dbReference type="Gene3D" id="1.25.40.10">
    <property type="entry name" value="Tetratricopeptide repeat domain"/>
    <property type="match status" value="3"/>
</dbReference>
<dbReference type="OrthoDB" id="347405at2759"/>
<dbReference type="Proteomes" id="UP000028828">
    <property type="component" value="Unassembled WGS sequence"/>
</dbReference>
<comment type="similarity">
    <text evidence="2">Belongs to the TTC30/dfy-1/fleer family.</text>
</comment>
<dbReference type="EMBL" id="AEYI02002458">
    <property type="protein sequence ID" value="KFG28210.1"/>
    <property type="molecule type" value="Genomic_DNA"/>
</dbReference>
<dbReference type="PANTHER" id="PTHR20931">
    <property type="entry name" value="TETRATRICOPEPTIDE REPEAT PROTEIN 30"/>
    <property type="match status" value="1"/>
</dbReference>
<dbReference type="SUPFAM" id="SSF48452">
    <property type="entry name" value="TPR-like"/>
    <property type="match status" value="2"/>
</dbReference>
<dbReference type="InterPro" id="IPR011990">
    <property type="entry name" value="TPR-like_helical_dom_sf"/>
</dbReference>
<dbReference type="VEuPathDB" id="ToxoDB:TGP89_283500"/>
<evidence type="ECO:0000256" key="6">
    <source>
        <dbReference type="ARBA" id="ARBA00023069"/>
    </source>
</evidence>
<keyword evidence="6" id="KW-0969">Cilium</keyword>
<accession>A0A086J7U2</accession>
<keyword evidence="7" id="KW-0966">Cell projection</keyword>
<name>A0A086J7U2_TOXGO</name>
<keyword evidence="5" id="KW-0802">TPR repeat</keyword>
<dbReference type="GO" id="GO:0042073">
    <property type="term" value="P:intraciliary transport"/>
    <property type="evidence" value="ECO:0007669"/>
    <property type="project" value="TreeGrafter"/>
</dbReference>
<evidence type="ECO:0000256" key="5">
    <source>
        <dbReference type="ARBA" id="ARBA00022803"/>
    </source>
</evidence>
<dbReference type="SMART" id="SM00028">
    <property type="entry name" value="TPR"/>
    <property type="match status" value="4"/>
</dbReference>
<evidence type="ECO:0000313" key="8">
    <source>
        <dbReference type="EMBL" id="KFG28210.1"/>
    </source>
</evidence>